<dbReference type="Proteomes" id="UP001108240">
    <property type="component" value="Unplaced"/>
</dbReference>
<keyword evidence="1" id="KW-0812">Transmembrane</keyword>
<reference evidence="2" key="1">
    <citation type="submission" date="2025-08" db="UniProtKB">
        <authorList>
            <consortium name="Ensembl"/>
        </authorList>
    </citation>
    <scope>IDENTIFICATION</scope>
</reference>
<keyword evidence="3" id="KW-1185">Reference proteome</keyword>
<keyword evidence="1" id="KW-1133">Transmembrane helix</keyword>
<organism evidence="2 3">
    <name type="scientific">Cyprinus carpio carpio</name>
    <dbReference type="NCBI Taxonomy" id="630221"/>
    <lineage>
        <taxon>Eukaryota</taxon>
        <taxon>Metazoa</taxon>
        <taxon>Chordata</taxon>
        <taxon>Craniata</taxon>
        <taxon>Vertebrata</taxon>
        <taxon>Euteleostomi</taxon>
        <taxon>Actinopterygii</taxon>
        <taxon>Neopterygii</taxon>
        <taxon>Teleostei</taxon>
        <taxon>Ostariophysi</taxon>
        <taxon>Cypriniformes</taxon>
        <taxon>Cyprinidae</taxon>
        <taxon>Cyprininae</taxon>
        <taxon>Cyprinus</taxon>
    </lineage>
</organism>
<dbReference type="PANTHER" id="PTHR34488:SF1">
    <property type="entry name" value="SI:CH211-245H14.1-RELATED"/>
    <property type="match status" value="1"/>
</dbReference>
<dbReference type="Ensembl" id="ENSCCRT00000029389.2">
    <property type="protein sequence ID" value="ENSCCRP00000027082.2"/>
    <property type="gene ID" value="ENSCCRG00000014676.2"/>
</dbReference>
<evidence type="ECO:0000313" key="2">
    <source>
        <dbReference type="Ensembl" id="ENSCCRP00000027082.2"/>
    </source>
</evidence>
<name>A0A8C1B587_CYPCA</name>
<evidence type="ECO:0000256" key="1">
    <source>
        <dbReference type="SAM" id="Phobius"/>
    </source>
</evidence>
<feature type="transmembrane region" description="Helical" evidence="1">
    <location>
        <begin position="207"/>
        <end position="229"/>
    </location>
</feature>
<proteinExistence type="predicted"/>
<dbReference type="PANTHER" id="PTHR34488">
    <property type="entry name" value="SI:CH211-245H14.1-RELATED"/>
    <property type="match status" value="1"/>
</dbReference>
<accession>A0A8C1B587</accession>
<evidence type="ECO:0000313" key="3">
    <source>
        <dbReference type="Proteomes" id="UP001108240"/>
    </source>
</evidence>
<dbReference type="AlphaFoldDB" id="A0A8C1B587"/>
<protein>
    <submittedName>
        <fullName evidence="2">Uncharacterized protein</fullName>
    </submittedName>
</protein>
<keyword evidence="1" id="KW-0472">Membrane</keyword>
<reference evidence="2" key="2">
    <citation type="submission" date="2025-09" db="UniProtKB">
        <authorList>
            <consortium name="Ensembl"/>
        </authorList>
    </citation>
    <scope>IDENTIFICATION</scope>
</reference>
<sequence length="230" mass="25627">MDLAVNDLKKSLNRSGLKEVSSLQQCHFLLFFCPIISRAGTDIDAAVTYINQVKASSLPVIMVVLHYTFDEEKLTQDSNRVIKSEGISAVDCLFYENGLLTCQKNTNAINKIAMDSKSEKLTQDSNSVIKSEGISAVDCLFYENGLLTCQKNTNAINKIAKDSKSEKRTLYYCLKHKGSRHPSDQFAEVNLLIPDQRRTICGLSKRIVVFIAIALFVLIVLAIILGIFIK</sequence>
<dbReference type="GeneTree" id="ENSGT00940000164220"/>